<organism evidence="1">
    <name type="scientific">Rhipicephalus microplus</name>
    <name type="common">Cattle tick</name>
    <name type="synonym">Boophilus microplus</name>
    <dbReference type="NCBI Taxonomy" id="6941"/>
    <lineage>
        <taxon>Eukaryota</taxon>
        <taxon>Metazoa</taxon>
        <taxon>Ecdysozoa</taxon>
        <taxon>Arthropoda</taxon>
        <taxon>Chelicerata</taxon>
        <taxon>Arachnida</taxon>
        <taxon>Acari</taxon>
        <taxon>Parasitiformes</taxon>
        <taxon>Ixodida</taxon>
        <taxon>Ixodoidea</taxon>
        <taxon>Ixodidae</taxon>
        <taxon>Rhipicephalinae</taxon>
        <taxon>Rhipicephalus</taxon>
        <taxon>Boophilus</taxon>
    </lineage>
</organism>
<accession>A0A6M2CSV2</accession>
<evidence type="ECO:0000313" key="1">
    <source>
        <dbReference type="EMBL" id="NOV36566.1"/>
    </source>
</evidence>
<dbReference type="EMBL" id="GHWJ01003829">
    <property type="protein sequence ID" value="NOV36566.1"/>
    <property type="molecule type" value="Transcribed_RNA"/>
</dbReference>
<proteinExistence type="predicted"/>
<name>A0A6M2CSV2_RHIMP</name>
<reference evidence="1" key="1">
    <citation type="submission" date="2019-09" db="EMBL/GenBank/DDBJ databases">
        <title>Organ-specific transcriptomic study of the physiology of the cattle tick, Rhipicephalus microplus.</title>
        <authorList>
            <person name="Tirloni L."/>
            <person name="Braz G."/>
            <person name="Gandara A.C.P."/>
            <person name="Sabadin G.A."/>
            <person name="da Silva R.M."/>
            <person name="Guizzo M.G."/>
            <person name="Machado J.A."/>
            <person name="Costa E.P."/>
            <person name="Gomes H.F."/>
            <person name="Moraes J."/>
            <person name="Mota M.B.S."/>
            <person name="Mesquita R.D."/>
            <person name="Alvarenga P.H."/>
            <person name="Alves F."/>
            <person name="Seixas A."/>
            <person name="da Fonseca R.N."/>
            <person name="Fogaca A."/>
            <person name="Logullo C."/>
            <person name="Tanaka A."/>
            <person name="Daffre S."/>
            <person name="Termignoni C."/>
            <person name="Vaz I.S.Jr."/>
            <person name="Oliveira P.L."/>
            <person name="Ribeiro J.M."/>
        </authorList>
    </citation>
    <scope>NUCLEOTIDE SEQUENCE</scope>
    <source>
        <strain evidence="1">Porto Alegre</strain>
    </source>
</reference>
<sequence>MALSPAWECWVVLGFLKPLFLQLYLARCGPISLCRKTKWSKCAAVPLHALGCLSFINSNLMTNFPTLLSFIQNDCQNSTINKATSAFKVLREHERARRLFAY</sequence>
<protein>
    <submittedName>
        <fullName evidence="1">Putative secreted protein</fullName>
    </submittedName>
</protein>
<dbReference type="AlphaFoldDB" id="A0A6M2CSV2"/>